<evidence type="ECO:0000256" key="2">
    <source>
        <dbReference type="ARBA" id="ARBA00004881"/>
    </source>
</evidence>
<organism evidence="10 11">
    <name type="scientific">Oryza rufipogon</name>
    <name type="common">Brownbeard rice</name>
    <name type="synonym">Asian wild rice</name>
    <dbReference type="NCBI Taxonomy" id="4529"/>
    <lineage>
        <taxon>Eukaryota</taxon>
        <taxon>Viridiplantae</taxon>
        <taxon>Streptophyta</taxon>
        <taxon>Embryophyta</taxon>
        <taxon>Tracheophyta</taxon>
        <taxon>Spermatophyta</taxon>
        <taxon>Magnoliopsida</taxon>
        <taxon>Liliopsida</taxon>
        <taxon>Poales</taxon>
        <taxon>Poaceae</taxon>
        <taxon>BOP clade</taxon>
        <taxon>Oryzoideae</taxon>
        <taxon>Oryzeae</taxon>
        <taxon>Oryzinae</taxon>
        <taxon>Oryza</taxon>
    </lineage>
</organism>
<dbReference type="GO" id="GO:0009664">
    <property type="term" value="P:plant-type cell wall organization"/>
    <property type="evidence" value="ECO:0007669"/>
    <property type="project" value="EnsemblPlants"/>
</dbReference>
<feature type="domain" description="Glycosyltransferase 61 catalytic" evidence="9">
    <location>
        <begin position="306"/>
        <end position="497"/>
    </location>
</feature>
<feature type="compositionally biased region" description="Pro residues" evidence="7">
    <location>
        <begin position="84"/>
        <end position="94"/>
    </location>
</feature>
<dbReference type="InterPro" id="IPR007657">
    <property type="entry name" value="Glycosyltransferase_61"/>
</dbReference>
<dbReference type="EnsemblPlants" id="ORUFI02G15140.1">
    <property type="protein sequence ID" value="ORUFI02G15140.1"/>
    <property type="gene ID" value="ORUFI02G15140"/>
</dbReference>
<dbReference type="STRING" id="4529.A0A0E0NE25"/>
<evidence type="ECO:0000256" key="7">
    <source>
        <dbReference type="SAM" id="MobiDB-lite"/>
    </source>
</evidence>
<keyword evidence="8" id="KW-0812">Transmembrane</keyword>
<keyword evidence="8" id="KW-0472">Membrane</keyword>
<comment type="subcellular location">
    <subcellularLocation>
        <location evidence="1">Golgi apparatus membrane</location>
        <topology evidence="1">Single-pass type II membrane protein</topology>
    </subcellularLocation>
</comment>
<protein>
    <recommendedName>
        <fullName evidence="9">Glycosyltransferase 61 catalytic domain-containing protein</fullName>
    </recommendedName>
</protein>
<dbReference type="AlphaFoldDB" id="A0A0E0NE25"/>
<feature type="region of interest" description="Disordered" evidence="7">
    <location>
        <begin position="1"/>
        <end position="25"/>
    </location>
</feature>
<evidence type="ECO:0000313" key="11">
    <source>
        <dbReference type="Proteomes" id="UP000008022"/>
    </source>
</evidence>
<evidence type="ECO:0000256" key="6">
    <source>
        <dbReference type="ARBA" id="ARBA00023180"/>
    </source>
</evidence>
<dbReference type="Pfam" id="PF04577">
    <property type="entry name" value="Glyco_transf_61"/>
    <property type="match status" value="1"/>
</dbReference>
<keyword evidence="6" id="KW-0325">Glycoprotein</keyword>
<evidence type="ECO:0000313" key="10">
    <source>
        <dbReference type="EnsemblPlants" id="ORUFI02G15140.1"/>
    </source>
</evidence>
<evidence type="ECO:0000259" key="9">
    <source>
        <dbReference type="Pfam" id="PF04577"/>
    </source>
</evidence>
<evidence type="ECO:0000256" key="3">
    <source>
        <dbReference type="ARBA" id="ARBA00022676"/>
    </source>
</evidence>
<dbReference type="OMA" id="QTIMKQD"/>
<dbReference type="PANTHER" id="PTHR20961:SF27">
    <property type="entry name" value="BETA-1,2-XYLOSYLTRANSFEREASE XAX1"/>
    <property type="match status" value="1"/>
</dbReference>
<feature type="transmembrane region" description="Helical" evidence="8">
    <location>
        <begin position="42"/>
        <end position="65"/>
    </location>
</feature>
<dbReference type="InterPro" id="IPR049625">
    <property type="entry name" value="Glyco_transf_61_cat"/>
</dbReference>
<accession>A0A0E0NE25</accession>
<evidence type="ECO:0000256" key="8">
    <source>
        <dbReference type="SAM" id="Phobius"/>
    </source>
</evidence>
<dbReference type="Gramene" id="ORUFI02G15140.1">
    <property type="protein sequence ID" value="ORUFI02G15140.1"/>
    <property type="gene ID" value="ORUFI02G15140"/>
</dbReference>
<dbReference type="Proteomes" id="UP000008022">
    <property type="component" value="Unassembled WGS sequence"/>
</dbReference>
<reference evidence="10" key="2">
    <citation type="submission" date="2015-06" db="UniProtKB">
        <authorList>
            <consortium name="EnsemblPlants"/>
        </authorList>
    </citation>
    <scope>IDENTIFICATION</scope>
</reference>
<dbReference type="HOGENOM" id="CLU_016869_3_2_1"/>
<evidence type="ECO:0000256" key="1">
    <source>
        <dbReference type="ARBA" id="ARBA00004323"/>
    </source>
</evidence>
<feature type="region of interest" description="Disordered" evidence="7">
    <location>
        <begin position="78"/>
        <end position="152"/>
    </location>
</feature>
<dbReference type="GO" id="GO:0000139">
    <property type="term" value="C:Golgi membrane"/>
    <property type="evidence" value="ECO:0007669"/>
    <property type="project" value="UniProtKB-SubCell"/>
</dbReference>
<dbReference type="eggNOG" id="KOG4698">
    <property type="taxonomic scope" value="Eukaryota"/>
</dbReference>
<keyword evidence="8" id="KW-1133">Transmembrane helix</keyword>
<sequence>MTSTAYSRPSKLPGGGNGSDRRLPPRLMRGLTTKIEPKKLGVGLLAGCCLALLTYVSLAKLFAIYSPVFASTANTSALMQNSPPSSPETGPIPPQETAAGAGNNDSTVDPVDLPEDKSLVEAQPQEPGFPSAESQEPGLPAALSRKEDDAERAAAAAASEIKQSSNQSRLDLVETHEIWAVFYWGFDAEKKNGVAAGGDTKIKCDENGVDEGFPYARPSVCELYGDVRVSPKQKTIYVVNPSGAGGFDENGEKRLRPYARKDDFLLPGVVEVTIKSVPSEAAAPKCTKQHAVPAVVFSVAGYTDNFFHDMTDAMIPLFLTTAHLKGEVQILITNYKPWWVQKYTPLLRKLSNYDVINFDEDAGVHCFPQGYLGLYRDRDLIISPHPTRNPRNYTMVDYNRFLRDALELRRDRPSVLGEEPGMRPRMLIISRAGTRKLLNLEEVAAAATELGFNVTVAEAGADVPAFAALVNSADVLLAVHGAGLTNQIFLPAEAVVVQIVPWGNMDWMATNFYGQPARDMQLRYVEYYVGEEETSLKHNYSRDHMVFKDPKALHAQGWQTLAATIMKQDVEVNLTRFRPILLQALDRLQQ</sequence>
<keyword evidence="11" id="KW-1185">Reference proteome</keyword>
<keyword evidence="3" id="KW-0328">Glycosyltransferase</keyword>
<name>A0A0E0NE25_ORYRU</name>
<dbReference type="GO" id="GO:0035252">
    <property type="term" value="F:UDP-xylosyltransferase activity"/>
    <property type="evidence" value="ECO:0007669"/>
    <property type="project" value="EnsemblPlants"/>
</dbReference>
<keyword evidence="4" id="KW-0808">Transferase</keyword>
<keyword evidence="5" id="KW-0333">Golgi apparatus</keyword>
<comment type="pathway">
    <text evidence="2">Glycan metabolism.</text>
</comment>
<reference evidence="11" key="1">
    <citation type="submission" date="2013-06" db="EMBL/GenBank/DDBJ databases">
        <authorList>
            <person name="Zhao Q."/>
        </authorList>
    </citation>
    <scope>NUCLEOTIDE SEQUENCE</scope>
    <source>
        <strain evidence="11">cv. W1943</strain>
    </source>
</reference>
<proteinExistence type="predicted"/>
<evidence type="ECO:0000256" key="4">
    <source>
        <dbReference type="ARBA" id="ARBA00022679"/>
    </source>
</evidence>
<evidence type="ECO:0000256" key="5">
    <source>
        <dbReference type="ARBA" id="ARBA00023034"/>
    </source>
</evidence>
<dbReference type="PANTHER" id="PTHR20961">
    <property type="entry name" value="GLYCOSYLTRANSFERASE"/>
    <property type="match status" value="1"/>
</dbReference>